<comment type="caution">
    <text evidence="3">The sequence shown here is derived from an EMBL/GenBank/DDBJ whole genome shotgun (WGS) entry which is preliminary data.</text>
</comment>
<evidence type="ECO:0000256" key="1">
    <source>
        <dbReference type="SAM" id="Phobius"/>
    </source>
</evidence>
<keyword evidence="1" id="KW-0812">Transmembrane</keyword>
<proteinExistence type="predicted"/>
<feature type="transmembrane region" description="Helical" evidence="1">
    <location>
        <begin position="202"/>
        <end position="228"/>
    </location>
</feature>
<keyword evidence="1" id="KW-0472">Membrane</keyword>
<dbReference type="PANTHER" id="PTHR30373">
    <property type="entry name" value="UPF0603 PROTEIN YGCG"/>
    <property type="match status" value="1"/>
</dbReference>
<name>A0A7W8ANR4_9HYPH</name>
<sequence length="292" mass="30486">MISARLAGLRIIPEQAAFRFALKMFLAVLLLAFANLAYAQSTDKPAIALTDRVVDAAGVLSFAQEQELINKLSAYEKESSDQIVVATVPSLNGMDIETYANRLYRAWGIGQKSENNGILLLVAPNERKVRIEVGYGLEGTVTDALSAIIIQNAIIPEFRNGDYGTGITKGTDDILQVLRGEGAELQARAKRNQKEAADQTDWIEVIFLIFWISIFFGGFGFTLLAPVFGRKIGPGRYEWLGVTIALGGGGGSSGRGGYGGGFGGGFGGGSSGGGGFSGGGGSSGGGGASGSW</sequence>
<dbReference type="InterPro" id="IPR007621">
    <property type="entry name" value="TPM_dom"/>
</dbReference>
<evidence type="ECO:0000259" key="2">
    <source>
        <dbReference type="Pfam" id="PF04536"/>
    </source>
</evidence>
<evidence type="ECO:0000313" key="3">
    <source>
        <dbReference type="EMBL" id="MBB5092560.1"/>
    </source>
</evidence>
<reference evidence="3 4" key="1">
    <citation type="submission" date="2020-08" db="EMBL/GenBank/DDBJ databases">
        <title>Genomic Encyclopedia of Type Strains, Phase IV (KMG-IV): sequencing the most valuable type-strain genomes for metagenomic binning, comparative biology and taxonomic classification.</title>
        <authorList>
            <person name="Goeker M."/>
        </authorList>
    </citation>
    <scope>NUCLEOTIDE SEQUENCE [LARGE SCALE GENOMIC DNA]</scope>
    <source>
        <strain evidence="3 4">DSM 25620</strain>
    </source>
</reference>
<dbReference type="AlphaFoldDB" id="A0A7W8ANR4"/>
<organism evidence="3 4">
    <name type="scientific">Pseudochrobactrum saccharolyticum</name>
    <dbReference type="NCBI Taxonomy" id="354352"/>
    <lineage>
        <taxon>Bacteria</taxon>
        <taxon>Pseudomonadati</taxon>
        <taxon>Pseudomonadota</taxon>
        <taxon>Alphaproteobacteria</taxon>
        <taxon>Hyphomicrobiales</taxon>
        <taxon>Brucellaceae</taxon>
        <taxon>Pseudochrobactrum</taxon>
    </lineage>
</organism>
<gene>
    <name evidence="3" type="ORF">HNQ68_003117</name>
</gene>
<dbReference type="PANTHER" id="PTHR30373:SF2">
    <property type="entry name" value="UPF0603 PROTEIN YGCG"/>
    <property type="match status" value="1"/>
</dbReference>
<dbReference type="Pfam" id="PF04536">
    <property type="entry name" value="TPM_phosphatase"/>
    <property type="match status" value="1"/>
</dbReference>
<keyword evidence="1" id="KW-1133">Transmembrane helix</keyword>
<dbReference type="Proteomes" id="UP000531231">
    <property type="component" value="Unassembled WGS sequence"/>
</dbReference>
<dbReference type="EMBL" id="JACHIL010000006">
    <property type="protein sequence ID" value="MBB5092560.1"/>
    <property type="molecule type" value="Genomic_DNA"/>
</dbReference>
<feature type="domain" description="TPM" evidence="2">
    <location>
        <begin position="53"/>
        <end position="176"/>
    </location>
</feature>
<evidence type="ECO:0000313" key="4">
    <source>
        <dbReference type="Proteomes" id="UP000531231"/>
    </source>
</evidence>
<accession>A0A7W8ANR4</accession>
<dbReference type="Gene3D" id="3.10.310.50">
    <property type="match status" value="1"/>
</dbReference>
<keyword evidence="4" id="KW-1185">Reference proteome</keyword>
<protein>
    <recommendedName>
        <fullName evidence="2">TPM domain-containing protein</fullName>
    </recommendedName>
</protein>